<reference evidence="2 3" key="1">
    <citation type="submission" date="2018-10" db="EMBL/GenBank/DDBJ databases">
        <title>Rhodobacter sp . BO-81.</title>
        <authorList>
            <person name="Im W.T."/>
        </authorList>
    </citation>
    <scope>NUCLEOTIDE SEQUENCE [LARGE SCALE GENOMIC DNA]</scope>
    <source>
        <strain evidence="2 3">BO-81</strain>
    </source>
</reference>
<dbReference type="PROSITE" id="PS51257">
    <property type="entry name" value="PROKAR_LIPOPROTEIN"/>
    <property type="match status" value="1"/>
</dbReference>
<sequence>MTRHCLPLVLAALIAGCAPQPPAAPDGFLPDAVVLTPDPPEGWPWKMGTMEVTLDGAAHPYTTYDFSIGAIDASVQLSWEPDADHSVTPGGAVHFLLGGSPGGTPKPASDEIFVNAVFPGVPASGTRTGQVTVDWLLGPTLDGPKLRSRGPVDLTIEQLSRDAAEPSRGQVTGRIRATLCDAQGDRLTPGGACHAFTARFDTRVFISLKPE</sequence>
<keyword evidence="3" id="KW-1185">Reference proteome</keyword>
<evidence type="ECO:0000313" key="2">
    <source>
        <dbReference type="EMBL" id="RLL63914.1"/>
    </source>
</evidence>
<feature type="chain" id="PRO_5019138087" evidence="1">
    <location>
        <begin position="24"/>
        <end position="211"/>
    </location>
</feature>
<dbReference type="EMBL" id="RCHI01000013">
    <property type="protein sequence ID" value="RLL63914.1"/>
    <property type="molecule type" value="Genomic_DNA"/>
</dbReference>
<keyword evidence="1" id="KW-0732">Signal</keyword>
<dbReference type="Proteomes" id="UP000279673">
    <property type="component" value="Unassembled WGS sequence"/>
</dbReference>
<evidence type="ECO:0000256" key="1">
    <source>
        <dbReference type="SAM" id="SignalP"/>
    </source>
</evidence>
<name>A0A421BLJ4_9RHOB</name>
<feature type="signal peptide" evidence="1">
    <location>
        <begin position="1"/>
        <end position="23"/>
    </location>
</feature>
<evidence type="ECO:0000313" key="3">
    <source>
        <dbReference type="Proteomes" id="UP000279673"/>
    </source>
</evidence>
<proteinExistence type="predicted"/>
<organism evidence="2 3">
    <name type="scientific">Paenirhodobacter hankyongi</name>
    <dbReference type="NCBI Taxonomy" id="2294033"/>
    <lineage>
        <taxon>Bacteria</taxon>
        <taxon>Pseudomonadati</taxon>
        <taxon>Pseudomonadota</taxon>
        <taxon>Alphaproteobacteria</taxon>
        <taxon>Rhodobacterales</taxon>
        <taxon>Rhodobacter group</taxon>
        <taxon>Paenirhodobacter</taxon>
    </lineage>
</organism>
<dbReference type="AlphaFoldDB" id="A0A421BLJ4"/>
<accession>A0A421BLJ4</accession>
<dbReference type="RefSeq" id="WP_121534171.1">
    <property type="nucleotide sequence ID" value="NZ_RCHI01000013.1"/>
</dbReference>
<protein>
    <submittedName>
        <fullName evidence="2">Uncharacterized protein</fullName>
    </submittedName>
</protein>
<comment type="caution">
    <text evidence="2">The sequence shown here is derived from an EMBL/GenBank/DDBJ whole genome shotgun (WGS) entry which is preliminary data.</text>
</comment>
<gene>
    <name evidence="2" type="ORF">DYS74_13275</name>
</gene>